<evidence type="ECO:0000313" key="1">
    <source>
        <dbReference type="EMBL" id="CAG7869532.1"/>
    </source>
</evidence>
<dbReference type="Gramene" id="A06p35480.2_BraZ1">
    <property type="protein sequence ID" value="A06p35480.2_BraZ1.CDS.1"/>
    <property type="gene ID" value="A06g35480.2_BraZ1"/>
</dbReference>
<dbReference type="AlphaFoldDB" id="A0A8D9D904"/>
<protein>
    <submittedName>
        <fullName evidence="1">Uncharacterized protein</fullName>
    </submittedName>
</protein>
<name>A0A8D9D904_BRACM</name>
<dbReference type="Proteomes" id="UP000694005">
    <property type="component" value="Chromosome A06"/>
</dbReference>
<sequence>MFGKTSKLRSYLARPSGARVASGRFANTETGVSLSFSLSLVRLISFFSRSLSTPKAPNRKRRR</sequence>
<accession>A0A8D9D904</accession>
<evidence type="ECO:0000313" key="3">
    <source>
        <dbReference type="Proteomes" id="UP000694005"/>
    </source>
</evidence>
<organism evidence="1 3">
    <name type="scientific">Brassica campestris</name>
    <name type="common">Field mustard</name>
    <dbReference type="NCBI Taxonomy" id="3711"/>
    <lineage>
        <taxon>Eukaryota</taxon>
        <taxon>Viridiplantae</taxon>
        <taxon>Streptophyta</taxon>
        <taxon>Embryophyta</taxon>
        <taxon>Tracheophyta</taxon>
        <taxon>Spermatophyta</taxon>
        <taxon>Magnoliopsida</taxon>
        <taxon>eudicotyledons</taxon>
        <taxon>Gunneridae</taxon>
        <taxon>Pentapetalae</taxon>
        <taxon>rosids</taxon>
        <taxon>malvids</taxon>
        <taxon>Brassicales</taxon>
        <taxon>Brassicaceae</taxon>
        <taxon>Brassiceae</taxon>
        <taxon>Brassica</taxon>
    </lineage>
</organism>
<evidence type="ECO:0000313" key="2">
    <source>
        <dbReference type="EMBL" id="CAG7871308.1"/>
    </source>
</evidence>
<gene>
    <name evidence="1" type="ORF">BRAPAZ1V2_A06P17720.2</name>
    <name evidence="2" type="ORF">BRAPAZ1V2_A06P35480.2</name>
</gene>
<reference evidence="1 3" key="1">
    <citation type="submission" date="2021-07" db="EMBL/GenBank/DDBJ databases">
        <authorList>
            <consortium name="Genoscope - CEA"/>
            <person name="William W."/>
        </authorList>
    </citation>
    <scope>NUCLEOTIDE SEQUENCE [LARGE SCALE GENOMIC DNA]</scope>
</reference>
<proteinExistence type="predicted"/>
<dbReference type="EMBL" id="LS974622">
    <property type="protein sequence ID" value="CAG7871308.1"/>
    <property type="molecule type" value="Genomic_DNA"/>
</dbReference>
<dbReference type="Gramene" id="A06p17720.2_BraZ1">
    <property type="protein sequence ID" value="A06p17720.2_BraZ1.CDS.1"/>
    <property type="gene ID" value="A06g17720.2_BraZ1"/>
</dbReference>
<dbReference type="EMBL" id="LS974622">
    <property type="protein sequence ID" value="CAG7869532.1"/>
    <property type="molecule type" value="Genomic_DNA"/>
</dbReference>